<comment type="caution">
    <text evidence="2">The sequence shown here is derived from an EMBL/GenBank/DDBJ whole genome shotgun (WGS) entry which is preliminary data.</text>
</comment>
<feature type="compositionally biased region" description="Pro residues" evidence="1">
    <location>
        <begin position="8"/>
        <end position="17"/>
    </location>
</feature>
<organism evidence="2 3">
    <name type="scientific">Naganishia liquefaciens</name>
    <dbReference type="NCBI Taxonomy" id="104408"/>
    <lineage>
        <taxon>Eukaryota</taxon>
        <taxon>Fungi</taxon>
        <taxon>Dikarya</taxon>
        <taxon>Basidiomycota</taxon>
        <taxon>Agaricomycotina</taxon>
        <taxon>Tremellomycetes</taxon>
        <taxon>Filobasidiales</taxon>
        <taxon>Filobasidiaceae</taxon>
        <taxon>Naganishia</taxon>
    </lineage>
</organism>
<feature type="compositionally biased region" description="Polar residues" evidence="1">
    <location>
        <begin position="33"/>
        <end position="51"/>
    </location>
</feature>
<feature type="region of interest" description="Disordered" evidence="1">
    <location>
        <begin position="162"/>
        <end position="185"/>
    </location>
</feature>
<dbReference type="EMBL" id="BLZA01000057">
    <property type="protein sequence ID" value="GHJ90236.1"/>
    <property type="molecule type" value="Genomic_DNA"/>
</dbReference>
<feature type="compositionally biased region" description="Polar residues" evidence="1">
    <location>
        <begin position="93"/>
        <end position="113"/>
    </location>
</feature>
<name>A0A8H3YK66_9TREE</name>
<proteinExistence type="predicted"/>
<gene>
    <name evidence="2" type="ORF">NliqN6_6638</name>
</gene>
<evidence type="ECO:0000256" key="1">
    <source>
        <dbReference type="SAM" id="MobiDB-lite"/>
    </source>
</evidence>
<accession>A0A8H3YK66</accession>
<dbReference type="AlphaFoldDB" id="A0A8H3YK66"/>
<feature type="region of interest" description="Disordered" evidence="1">
    <location>
        <begin position="1"/>
        <end position="136"/>
    </location>
</feature>
<feature type="compositionally biased region" description="Low complexity" evidence="1">
    <location>
        <begin position="119"/>
        <end position="133"/>
    </location>
</feature>
<evidence type="ECO:0000313" key="2">
    <source>
        <dbReference type="EMBL" id="GHJ90236.1"/>
    </source>
</evidence>
<dbReference type="Proteomes" id="UP000620104">
    <property type="component" value="Unassembled WGS sequence"/>
</dbReference>
<evidence type="ECO:0000313" key="3">
    <source>
        <dbReference type="Proteomes" id="UP000620104"/>
    </source>
</evidence>
<reference evidence="2" key="1">
    <citation type="submission" date="2020-07" db="EMBL/GenBank/DDBJ databases">
        <title>Draft Genome Sequence of a Deep-Sea Yeast, Naganishia (Cryptococcus) liquefaciens strain N6.</title>
        <authorList>
            <person name="Han Y.W."/>
            <person name="Kajitani R."/>
            <person name="Morimoto H."/>
            <person name="Parhat M."/>
            <person name="Tsubouchi H."/>
            <person name="Bakenova O."/>
            <person name="Ogata M."/>
            <person name="Argunhan B."/>
            <person name="Aoki R."/>
            <person name="Kajiwara S."/>
            <person name="Itoh T."/>
            <person name="Iwasaki H."/>
        </authorList>
    </citation>
    <scope>NUCLEOTIDE SEQUENCE</scope>
    <source>
        <strain evidence="2">N6</strain>
    </source>
</reference>
<sequence>MEYLASAAPPPPPPPPQVGHTSPSDASHEYPTSHLSHGRNNSETSHTTGQSHIALLGPSGSGNGGGAATFPSYDPLNDTSIVPGGTAPASASDHPTGSFNRRTSGTPSTYSSQQRRKSSIAGAAAAGVGVERSGSVRRKPVPAVEALEDGGPSSVTVTAAAAAAGGGNDKQKSFVLDVEPRSLER</sequence>
<keyword evidence="3" id="KW-1185">Reference proteome</keyword>
<protein>
    <submittedName>
        <fullName evidence="2">Uncharacterized protein</fullName>
    </submittedName>
</protein>